<keyword evidence="6" id="KW-0297">G-protein coupled receptor</keyword>
<dbReference type="SUPFAM" id="SSF81321">
    <property type="entry name" value="Family A G protein-coupled receptor-like"/>
    <property type="match status" value="1"/>
</dbReference>
<evidence type="ECO:0000256" key="7">
    <source>
        <dbReference type="ARBA" id="ARBA00023136"/>
    </source>
</evidence>
<protein>
    <recommendedName>
        <fullName evidence="11">G-protein coupled receptors family 1 profile domain-containing protein</fullName>
    </recommendedName>
</protein>
<evidence type="ECO:0000256" key="4">
    <source>
        <dbReference type="ARBA" id="ARBA00022692"/>
    </source>
</evidence>
<dbReference type="Proteomes" id="UP001162164">
    <property type="component" value="Unassembled WGS sequence"/>
</dbReference>
<dbReference type="InterPro" id="IPR000276">
    <property type="entry name" value="GPCR_Rhodpsn"/>
</dbReference>
<comment type="subcellular location">
    <subcellularLocation>
        <location evidence="1">Cell membrane</location>
        <topology evidence="1">Multi-pass membrane protein</topology>
    </subcellularLocation>
</comment>
<evidence type="ECO:0000256" key="9">
    <source>
        <dbReference type="ARBA" id="ARBA00023224"/>
    </source>
</evidence>
<evidence type="ECO:0000256" key="5">
    <source>
        <dbReference type="ARBA" id="ARBA00022989"/>
    </source>
</evidence>
<keyword evidence="8" id="KW-0675">Receptor</keyword>
<dbReference type="PANTHER" id="PTHR24247">
    <property type="entry name" value="5-HYDROXYTRYPTAMINE RECEPTOR"/>
    <property type="match status" value="1"/>
</dbReference>
<keyword evidence="9" id="KW-0807">Transducer</keyword>
<name>A0ABQ9JJP1_9CUCU</name>
<keyword evidence="3" id="KW-1003">Cell membrane</keyword>
<sequence>MLSPPLAGAVETRAIRCTQNFTTDTQCPQFTSLALSCVEPGQKTYDYYCESNSTALNDYYCTNCDTNATSELVVSFLGGNVSDFIIRASSIQCDLVNRTNDVFWTCNSIADDSWTKGQYDWSYLFVVVFILAGGLGNILVCLAVLLDRRLQNVTNYFLLSLAIADLLVSLFVMPLGAIPGFLGEYT</sequence>
<keyword evidence="4 10" id="KW-0812">Transmembrane</keyword>
<dbReference type="PANTHER" id="PTHR24247:SF228">
    <property type="entry name" value="5-HYDROXYTRYPTAMINE (SEROTONIN) RECEPTOR 2A, ISOFORM B"/>
    <property type="match status" value="1"/>
</dbReference>
<evidence type="ECO:0000256" key="8">
    <source>
        <dbReference type="ARBA" id="ARBA00023170"/>
    </source>
</evidence>
<dbReference type="EMBL" id="JAPWTJ010000453">
    <property type="protein sequence ID" value="KAJ8978300.1"/>
    <property type="molecule type" value="Genomic_DNA"/>
</dbReference>
<evidence type="ECO:0000256" key="2">
    <source>
        <dbReference type="ARBA" id="ARBA00010663"/>
    </source>
</evidence>
<dbReference type="InterPro" id="IPR017452">
    <property type="entry name" value="GPCR_Rhodpsn_7TM"/>
</dbReference>
<keyword evidence="13" id="KW-1185">Reference proteome</keyword>
<accession>A0ABQ9JJP1</accession>
<evidence type="ECO:0000256" key="1">
    <source>
        <dbReference type="ARBA" id="ARBA00004651"/>
    </source>
</evidence>
<evidence type="ECO:0000256" key="6">
    <source>
        <dbReference type="ARBA" id="ARBA00023040"/>
    </source>
</evidence>
<reference evidence="12" key="1">
    <citation type="journal article" date="2023" name="Insect Mol. Biol.">
        <title>Genome sequencing provides insights into the evolution of gene families encoding plant cell wall-degrading enzymes in longhorned beetles.</title>
        <authorList>
            <person name="Shin N.R."/>
            <person name="Okamura Y."/>
            <person name="Kirsch R."/>
            <person name="Pauchet Y."/>
        </authorList>
    </citation>
    <scope>NUCLEOTIDE SEQUENCE</scope>
    <source>
        <strain evidence="12">MMC_N1</strain>
    </source>
</reference>
<dbReference type="PROSITE" id="PS50262">
    <property type="entry name" value="G_PROTEIN_RECEP_F1_2"/>
    <property type="match status" value="1"/>
</dbReference>
<dbReference type="Pfam" id="PF00001">
    <property type="entry name" value="7tm_1"/>
    <property type="match status" value="1"/>
</dbReference>
<evidence type="ECO:0000256" key="3">
    <source>
        <dbReference type="ARBA" id="ARBA00022475"/>
    </source>
</evidence>
<feature type="transmembrane region" description="Helical" evidence="10">
    <location>
        <begin position="121"/>
        <end position="145"/>
    </location>
</feature>
<proteinExistence type="inferred from homology"/>
<comment type="caution">
    <text evidence="12">The sequence shown here is derived from an EMBL/GenBank/DDBJ whole genome shotgun (WGS) entry which is preliminary data.</text>
</comment>
<feature type="domain" description="G-protein coupled receptors family 1 profile" evidence="11">
    <location>
        <begin position="136"/>
        <end position="186"/>
    </location>
</feature>
<dbReference type="Gene3D" id="1.20.1070.10">
    <property type="entry name" value="Rhodopsin 7-helix transmembrane proteins"/>
    <property type="match status" value="1"/>
</dbReference>
<keyword evidence="7 10" id="KW-0472">Membrane</keyword>
<keyword evidence="5 10" id="KW-1133">Transmembrane helix</keyword>
<comment type="similarity">
    <text evidence="2">Belongs to the G-protein coupled receptor 1 family.</text>
</comment>
<organism evidence="12 13">
    <name type="scientific">Molorchus minor</name>
    <dbReference type="NCBI Taxonomy" id="1323400"/>
    <lineage>
        <taxon>Eukaryota</taxon>
        <taxon>Metazoa</taxon>
        <taxon>Ecdysozoa</taxon>
        <taxon>Arthropoda</taxon>
        <taxon>Hexapoda</taxon>
        <taxon>Insecta</taxon>
        <taxon>Pterygota</taxon>
        <taxon>Neoptera</taxon>
        <taxon>Endopterygota</taxon>
        <taxon>Coleoptera</taxon>
        <taxon>Polyphaga</taxon>
        <taxon>Cucujiformia</taxon>
        <taxon>Chrysomeloidea</taxon>
        <taxon>Cerambycidae</taxon>
        <taxon>Lamiinae</taxon>
        <taxon>Monochamini</taxon>
        <taxon>Molorchus</taxon>
    </lineage>
</organism>
<evidence type="ECO:0000313" key="12">
    <source>
        <dbReference type="EMBL" id="KAJ8978300.1"/>
    </source>
</evidence>
<dbReference type="PRINTS" id="PR00237">
    <property type="entry name" value="GPCRRHODOPSN"/>
</dbReference>
<evidence type="ECO:0000256" key="10">
    <source>
        <dbReference type="SAM" id="Phobius"/>
    </source>
</evidence>
<evidence type="ECO:0000313" key="13">
    <source>
        <dbReference type="Proteomes" id="UP001162164"/>
    </source>
</evidence>
<evidence type="ECO:0000259" key="11">
    <source>
        <dbReference type="PROSITE" id="PS50262"/>
    </source>
</evidence>
<feature type="transmembrane region" description="Helical" evidence="10">
    <location>
        <begin position="157"/>
        <end position="182"/>
    </location>
</feature>
<gene>
    <name evidence="12" type="ORF">NQ317_014504</name>
</gene>